<dbReference type="InterPro" id="IPR002109">
    <property type="entry name" value="Glutaredoxin"/>
</dbReference>
<comment type="similarity">
    <text evidence="2">Belongs to the glutaredoxin family. CC-type subfamily.</text>
</comment>
<keyword evidence="6" id="KW-0732">Signal</keyword>
<dbReference type="InterPro" id="IPR011905">
    <property type="entry name" value="GlrX-like_pln_2"/>
</dbReference>
<dbReference type="InterPro" id="IPR036249">
    <property type="entry name" value="Thioredoxin-like_sf"/>
</dbReference>
<dbReference type="Gene3D" id="3.40.50.1820">
    <property type="entry name" value="alpha/beta hydrolase"/>
    <property type="match status" value="1"/>
</dbReference>
<sequence length="433" mass="48203">MGRWLLVKALVLIGLFVVSGGRVIMMKHEFEGPVYNQTIAKILVEYASAVYMTDLTELFMWTCSRCNGLTKGFEMIELIVDVQNCLQAFVGVSPDLNSIIIAFRGTQEHSIRNWIEDLFWKQLDLNYPGMPDAMVHHGFYSAYHNTTLRHGILNAVQRAREAYENVHIFVTGHSMGGALASFCALDLSRVNIGTMAKSVQLMRFGSKTLKWKALCTQLRRSVMDLEKTLLVADKMDKVMKLASQRAVVVFSLSSCCMCHTVSSLFHDLGVNATIHELDKDPRGREMERALTKLVGRNPPVPVVFIGGKLVGSTDRIMSLHLGGKLVPLLHEAVIKISNRLSESAAIDQDCFLDNSSPTSSLITARSMDNFSATRPSSVLWTSINVTSLHKSFHQLYLLRTEVSELHLLGGERRSGGRRRRGEQGGGEAEKLGF</sequence>
<evidence type="ECO:0000313" key="10">
    <source>
        <dbReference type="Proteomes" id="UP001055439"/>
    </source>
</evidence>
<dbReference type="Pfam" id="PF00462">
    <property type="entry name" value="Glutaredoxin"/>
    <property type="match status" value="1"/>
</dbReference>
<dbReference type="SUPFAM" id="SSF52833">
    <property type="entry name" value="Thioredoxin-like"/>
    <property type="match status" value="1"/>
</dbReference>
<proteinExistence type="inferred from homology"/>
<dbReference type="PANTHER" id="PTHR45856:SF8">
    <property type="entry name" value="LIPASE FAMILY PROTEIN, EXPRESSED"/>
    <property type="match status" value="1"/>
</dbReference>
<dbReference type="InterPro" id="IPR029058">
    <property type="entry name" value="AB_hydrolase_fold"/>
</dbReference>
<dbReference type="InterPro" id="IPR002921">
    <property type="entry name" value="Fungal_lipase-type"/>
</dbReference>
<evidence type="ECO:0000256" key="2">
    <source>
        <dbReference type="ARBA" id="ARBA00007568"/>
    </source>
</evidence>
<evidence type="ECO:0000256" key="1">
    <source>
        <dbReference type="ARBA" id="ARBA00004496"/>
    </source>
</evidence>
<comment type="subcellular location">
    <subcellularLocation>
        <location evidence="1">Cytoplasm</location>
    </subcellularLocation>
</comment>
<evidence type="ECO:0000256" key="5">
    <source>
        <dbReference type="SAM" id="MobiDB-lite"/>
    </source>
</evidence>
<keyword evidence="4" id="KW-0676">Redox-active center</keyword>
<dbReference type="GO" id="GO:0005737">
    <property type="term" value="C:cytoplasm"/>
    <property type="evidence" value="ECO:0007669"/>
    <property type="project" value="UniProtKB-SubCell"/>
</dbReference>
<dbReference type="GO" id="GO:0006629">
    <property type="term" value="P:lipid metabolic process"/>
    <property type="evidence" value="ECO:0007669"/>
    <property type="project" value="InterPro"/>
</dbReference>
<feature type="chain" id="PRO_5038505284" evidence="6">
    <location>
        <begin position="21"/>
        <end position="433"/>
    </location>
</feature>
<dbReference type="Gene3D" id="3.40.30.10">
    <property type="entry name" value="Glutaredoxin"/>
    <property type="match status" value="1"/>
</dbReference>
<dbReference type="Pfam" id="PF01764">
    <property type="entry name" value="Lipase_3"/>
    <property type="match status" value="1"/>
</dbReference>
<name>A0A9E7ET63_9LILI</name>
<dbReference type="NCBIfam" id="TIGR02189">
    <property type="entry name" value="GlrX-like_plant"/>
    <property type="match status" value="1"/>
</dbReference>
<dbReference type="SUPFAM" id="SSF53474">
    <property type="entry name" value="alpha/beta-Hydrolases"/>
    <property type="match status" value="1"/>
</dbReference>
<dbReference type="InterPro" id="IPR051218">
    <property type="entry name" value="Sec_MonoDiacylglyc_Lipase"/>
</dbReference>
<evidence type="ECO:0000259" key="7">
    <source>
        <dbReference type="Pfam" id="PF00462"/>
    </source>
</evidence>
<gene>
    <name evidence="9" type="ORF">MUK42_19125</name>
</gene>
<keyword evidence="3" id="KW-0963">Cytoplasm</keyword>
<dbReference type="CDD" id="cd00519">
    <property type="entry name" value="Lipase_3"/>
    <property type="match status" value="1"/>
</dbReference>
<evidence type="ECO:0000313" key="9">
    <source>
        <dbReference type="EMBL" id="URD82100.1"/>
    </source>
</evidence>
<organism evidence="9 10">
    <name type="scientific">Musa troglodytarum</name>
    <name type="common">fe'i banana</name>
    <dbReference type="NCBI Taxonomy" id="320322"/>
    <lineage>
        <taxon>Eukaryota</taxon>
        <taxon>Viridiplantae</taxon>
        <taxon>Streptophyta</taxon>
        <taxon>Embryophyta</taxon>
        <taxon>Tracheophyta</taxon>
        <taxon>Spermatophyta</taxon>
        <taxon>Magnoliopsida</taxon>
        <taxon>Liliopsida</taxon>
        <taxon>Zingiberales</taxon>
        <taxon>Musaceae</taxon>
        <taxon>Musa</taxon>
    </lineage>
</organism>
<evidence type="ECO:0000256" key="6">
    <source>
        <dbReference type="SAM" id="SignalP"/>
    </source>
</evidence>
<evidence type="ECO:0000256" key="3">
    <source>
        <dbReference type="ARBA" id="ARBA00022490"/>
    </source>
</evidence>
<accession>A0A9E7ET63</accession>
<dbReference type="Proteomes" id="UP001055439">
    <property type="component" value="Chromosome 10"/>
</dbReference>
<feature type="domain" description="Fungal lipase-type" evidence="8">
    <location>
        <begin position="100"/>
        <end position="206"/>
    </location>
</feature>
<evidence type="ECO:0000259" key="8">
    <source>
        <dbReference type="Pfam" id="PF01764"/>
    </source>
</evidence>
<dbReference type="EMBL" id="CP097503">
    <property type="protein sequence ID" value="URD82100.1"/>
    <property type="molecule type" value="Genomic_DNA"/>
</dbReference>
<feature type="domain" description="Glutaredoxin" evidence="7">
    <location>
        <begin position="247"/>
        <end position="310"/>
    </location>
</feature>
<dbReference type="PANTHER" id="PTHR45856">
    <property type="entry name" value="ALPHA/BETA-HYDROLASES SUPERFAMILY PROTEIN"/>
    <property type="match status" value="1"/>
</dbReference>
<protein>
    <submittedName>
        <fullName evidence="9">Lipase</fullName>
    </submittedName>
</protein>
<keyword evidence="10" id="KW-1185">Reference proteome</keyword>
<evidence type="ECO:0000256" key="4">
    <source>
        <dbReference type="ARBA" id="ARBA00023284"/>
    </source>
</evidence>
<dbReference type="OrthoDB" id="426718at2759"/>
<dbReference type="AlphaFoldDB" id="A0A9E7ET63"/>
<reference evidence="9" key="1">
    <citation type="submission" date="2022-05" db="EMBL/GenBank/DDBJ databases">
        <title>The Musa troglodytarum L. genome provides insights into the mechanism of non-climacteric behaviour and enrichment of carotenoids.</title>
        <authorList>
            <person name="Wang J."/>
        </authorList>
    </citation>
    <scope>NUCLEOTIDE SEQUENCE</scope>
    <source>
        <tissue evidence="9">Leaf</tissue>
    </source>
</reference>
<feature type="signal peptide" evidence="6">
    <location>
        <begin position="1"/>
        <end position="20"/>
    </location>
</feature>
<feature type="region of interest" description="Disordered" evidence="5">
    <location>
        <begin position="412"/>
        <end position="433"/>
    </location>
</feature>
<dbReference type="PROSITE" id="PS51354">
    <property type="entry name" value="GLUTAREDOXIN_2"/>
    <property type="match status" value="1"/>
</dbReference>
<dbReference type="CDD" id="cd03419">
    <property type="entry name" value="GRX_GRXh_1_2_like"/>
    <property type="match status" value="1"/>
</dbReference>